<dbReference type="InterPro" id="IPR050902">
    <property type="entry name" value="ABC_Transporter_SBP"/>
</dbReference>
<protein>
    <submittedName>
        <fullName evidence="5">Iron ABC transporter substrate-binding protein</fullName>
    </submittedName>
</protein>
<feature type="compositionally biased region" description="Low complexity" evidence="2">
    <location>
        <begin position="30"/>
        <end position="42"/>
    </location>
</feature>
<proteinExistence type="inferred from homology"/>
<dbReference type="Pfam" id="PF01497">
    <property type="entry name" value="Peripla_BP_2"/>
    <property type="match status" value="1"/>
</dbReference>
<comment type="similarity">
    <text evidence="1">Belongs to the bacterial solute-binding protein 8 family.</text>
</comment>
<dbReference type="SUPFAM" id="SSF53807">
    <property type="entry name" value="Helical backbone' metal receptor"/>
    <property type="match status" value="1"/>
</dbReference>
<dbReference type="STRING" id="35756.GCA_001044155_01378"/>
<evidence type="ECO:0000313" key="5">
    <source>
        <dbReference type="EMBL" id="STC68232.1"/>
    </source>
</evidence>
<dbReference type="PANTHER" id="PTHR30535">
    <property type="entry name" value="VITAMIN B12-BINDING PROTEIN"/>
    <property type="match status" value="1"/>
</dbReference>
<evidence type="ECO:0000256" key="2">
    <source>
        <dbReference type="SAM" id="MobiDB-lite"/>
    </source>
</evidence>
<dbReference type="RefSeq" id="WP_018580552.1">
    <property type="nucleotide sequence ID" value="NZ_LDYD01000006.1"/>
</dbReference>
<dbReference type="Proteomes" id="UP000254467">
    <property type="component" value="Unassembled WGS sequence"/>
</dbReference>
<name>A0A376CIZ3_9CORY</name>
<keyword evidence="6" id="KW-1185">Reference proteome</keyword>
<feature type="signal peptide" evidence="3">
    <location>
        <begin position="1"/>
        <end position="25"/>
    </location>
</feature>
<sequence>MKFLPKKSLLAAGLVAALFVTSACGDDNDAASSTSTGTATQTEAHAESETSTRVITDALGREVEVPASVDEIATHGTAARMVIYAGGLDKLSVVAEGDQRDNVAMPYAYINHEELKDLPIGTSGKSADPMYEEQIIEQSPDIIVSSSADAGFLDEMQERTGVPVIALYETIVQNNVFDEEIIRMINLLGELMGTEQRASEVTAAMEQWGADLEKRVGDIPEAERLTAYTGAVNFNGAHGVTGSYAKYMPFDLANVVNVVDETGQEGAFQIDLEKLQDWDPDLIFLNPANMDLVNEDYDENPAFFDNLSAVQNGQVYSQPPYIFSGTNFELAIADTFYVGKVAYPERFEDVDMEEFTDEVFEVLLGQSYSDKLKEAGLWFNPLTFGEDPTSQE</sequence>
<dbReference type="Gene3D" id="3.40.50.1980">
    <property type="entry name" value="Nitrogenase molybdenum iron protein domain"/>
    <property type="match status" value="2"/>
</dbReference>
<evidence type="ECO:0000259" key="4">
    <source>
        <dbReference type="PROSITE" id="PS50983"/>
    </source>
</evidence>
<accession>A0A376CIZ3</accession>
<feature type="domain" description="Fe/B12 periplasmic-binding" evidence="4">
    <location>
        <begin position="71"/>
        <end position="346"/>
    </location>
</feature>
<dbReference type="InterPro" id="IPR002491">
    <property type="entry name" value="ABC_transptr_periplasmic_BD"/>
</dbReference>
<organism evidence="5 6">
    <name type="scientific">Corynebacterium pilosum</name>
    <dbReference type="NCBI Taxonomy" id="35756"/>
    <lineage>
        <taxon>Bacteria</taxon>
        <taxon>Bacillati</taxon>
        <taxon>Actinomycetota</taxon>
        <taxon>Actinomycetes</taxon>
        <taxon>Mycobacteriales</taxon>
        <taxon>Corynebacteriaceae</taxon>
        <taxon>Corynebacterium</taxon>
    </lineage>
</organism>
<dbReference type="PANTHER" id="PTHR30535:SF34">
    <property type="entry name" value="MOLYBDATE-BINDING PROTEIN MOLA"/>
    <property type="match status" value="1"/>
</dbReference>
<evidence type="ECO:0000256" key="1">
    <source>
        <dbReference type="ARBA" id="ARBA00008814"/>
    </source>
</evidence>
<dbReference type="EMBL" id="UFXQ01000001">
    <property type="protein sequence ID" value="STC68232.1"/>
    <property type="molecule type" value="Genomic_DNA"/>
</dbReference>
<dbReference type="AlphaFoldDB" id="A0A376CIZ3"/>
<evidence type="ECO:0000313" key="6">
    <source>
        <dbReference type="Proteomes" id="UP000254467"/>
    </source>
</evidence>
<keyword evidence="3" id="KW-0732">Signal</keyword>
<gene>
    <name evidence="5" type="ORF">NCTC11862_00120</name>
</gene>
<reference evidence="5 6" key="1">
    <citation type="submission" date="2018-06" db="EMBL/GenBank/DDBJ databases">
        <authorList>
            <consortium name="Pathogen Informatics"/>
            <person name="Doyle S."/>
        </authorList>
    </citation>
    <scope>NUCLEOTIDE SEQUENCE [LARGE SCALE GENOMIC DNA]</scope>
    <source>
        <strain evidence="5 6">NCTC11862</strain>
    </source>
</reference>
<dbReference type="PROSITE" id="PS50983">
    <property type="entry name" value="FE_B12_PBP"/>
    <property type="match status" value="1"/>
</dbReference>
<dbReference type="PROSITE" id="PS51257">
    <property type="entry name" value="PROKAR_LIPOPROTEIN"/>
    <property type="match status" value="1"/>
</dbReference>
<evidence type="ECO:0000256" key="3">
    <source>
        <dbReference type="SAM" id="SignalP"/>
    </source>
</evidence>
<feature type="chain" id="PRO_5016805529" evidence="3">
    <location>
        <begin position="26"/>
        <end position="392"/>
    </location>
</feature>
<feature type="region of interest" description="Disordered" evidence="2">
    <location>
        <begin position="29"/>
        <end position="51"/>
    </location>
</feature>